<organism evidence="2 3">
    <name type="scientific">Methylovirgula ligni</name>
    <dbReference type="NCBI Taxonomy" id="569860"/>
    <lineage>
        <taxon>Bacteria</taxon>
        <taxon>Pseudomonadati</taxon>
        <taxon>Pseudomonadota</taxon>
        <taxon>Alphaproteobacteria</taxon>
        <taxon>Hyphomicrobiales</taxon>
        <taxon>Beijerinckiaceae</taxon>
        <taxon>Methylovirgula</taxon>
    </lineage>
</organism>
<dbReference type="Proteomes" id="UP000256900">
    <property type="component" value="Unassembled WGS sequence"/>
</dbReference>
<reference evidence="2 3" key="1">
    <citation type="submission" date="2018-08" db="EMBL/GenBank/DDBJ databases">
        <title>Genomic Encyclopedia of Type Strains, Phase IV (KMG-IV): sequencing the most valuable type-strain genomes for metagenomic binning, comparative biology and taxonomic classification.</title>
        <authorList>
            <person name="Goeker M."/>
        </authorList>
    </citation>
    <scope>NUCLEOTIDE SEQUENCE [LARGE SCALE GENOMIC DNA]</scope>
    <source>
        <strain evidence="2 3">BW863</strain>
    </source>
</reference>
<evidence type="ECO:0000256" key="1">
    <source>
        <dbReference type="SAM" id="Phobius"/>
    </source>
</evidence>
<feature type="transmembrane region" description="Helical" evidence="1">
    <location>
        <begin position="108"/>
        <end position="128"/>
    </location>
</feature>
<comment type="caution">
    <text evidence="2">The sequence shown here is derived from an EMBL/GenBank/DDBJ whole genome shotgun (WGS) entry which is preliminary data.</text>
</comment>
<keyword evidence="3" id="KW-1185">Reference proteome</keyword>
<dbReference type="RefSeq" id="WP_129396536.1">
    <property type="nucleotide sequence ID" value="NZ_CP025086.1"/>
</dbReference>
<protein>
    <submittedName>
        <fullName evidence="2">Uncharacterized protein</fullName>
    </submittedName>
</protein>
<keyword evidence="1" id="KW-1133">Transmembrane helix</keyword>
<feature type="transmembrane region" description="Helical" evidence="1">
    <location>
        <begin position="20"/>
        <end position="47"/>
    </location>
</feature>
<gene>
    <name evidence="2" type="ORF">DES32_1522</name>
</gene>
<feature type="transmembrane region" description="Helical" evidence="1">
    <location>
        <begin position="67"/>
        <end position="96"/>
    </location>
</feature>
<accession>A0A3D9Z9D0</accession>
<keyword evidence="1" id="KW-0812">Transmembrane</keyword>
<sequence length="164" mass="18544">MTKSPSVPIRITLNSDQFVVGAISMMIVNFICIVATALISGIIYFAFSRQVIDFGLKCHLLARAPTIKASVAGMVAFAIFAFAIIACILITPAHYGLKWLSDRRPIKFLIFANIWLAYLNVFAIRYLGNDSFYDWMTSLLLGYLLIRYRQIFVRFIVPLHRLGS</sequence>
<name>A0A3D9Z9D0_9HYPH</name>
<keyword evidence="1" id="KW-0472">Membrane</keyword>
<dbReference type="AlphaFoldDB" id="A0A3D9Z9D0"/>
<dbReference type="EMBL" id="QUMO01000002">
    <property type="protein sequence ID" value="REF87886.1"/>
    <property type="molecule type" value="Genomic_DNA"/>
</dbReference>
<proteinExistence type="predicted"/>
<evidence type="ECO:0000313" key="2">
    <source>
        <dbReference type="EMBL" id="REF87886.1"/>
    </source>
</evidence>
<evidence type="ECO:0000313" key="3">
    <source>
        <dbReference type="Proteomes" id="UP000256900"/>
    </source>
</evidence>